<evidence type="ECO:0000313" key="2">
    <source>
        <dbReference type="Proteomes" id="UP001566132"/>
    </source>
</evidence>
<name>A0ABD1EEP3_HYPHA</name>
<dbReference type="EMBL" id="JBDJPC010000008">
    <property type="protein sequence ID" value="KAL1492377.1"/>
    <property type="molecule type" value="Genomic_DNA"/>
</dbReference>
<reference evidence="1 2" key="1">
    <citation type="submission" date="2024-05" db="EMBL/GenBank/DDBJ databases">
        <title>Genetic variation in Jamaican populations of the coffee berry borer (Hypothenemus hampei).</title>
        <authorList>
            <person name="Errbii M."/>
            <person name="Myrie A."/>
        </authorList>
    </citation>
    <scope>NUCLEOTIDE SEQUENCE [LARGE SCALE GENOMIC DNA]</scope>
    <source>
        <strain evidence="1">JA-Hopewell-2020-01-JO</strain>
        <tissue evidence="1">Whole body</tissue>
    </source>
</reference>
<keyword evidence="2" id="KW-1185">Reference proteome</keyword>
<evidence type="ECO:0000313" key="1">
    <source>
        <dbReference type="EMBL" id="KAL1492377.1"/>
    </source>
</evidence>
<protein>
    <submittedName>
        <fullName evidence="1">Uncharacterized protein</fullName>
    </submittedName>
</protein>
<organism evidence="1 2">
    <name type="scientific">Hypothenemus hampei</name>
    <name type="common">Coffee berry borer</name>
    <dbReference type="NCBI Taxonomy" id="57062"/>
    <lineage>
        <taxon>Eukaryota</taxon>
        <taxon>Metazoa</taxon>
        <taxon>Ecdysozoa</taxon>
        <taxon>Arthropoda</taxon>
        <taxon>Hexapoda</taxon>
        <taxon>Insecta</taxon>
        <taxon>Pterygota</taxon>
        <taxon>Neoptera</taxon>
        <taxon>Endopterygota</taxon>
        <taxon>Coleoptera</taxon>
        <taxon>Polyphaga</taxon>
        <taxon>Cucujiformia</taxon>
        <taxon>Curculionidae</taxon>
        <taxon>Scolytinae</taxon>
        <taxon>Hypothenemus</taxon>
    </lineage>
</organism>
<proteinExistence type="predicted"/>
<dbReference type="Proteomes" id="UP001566132">
    <property type="component" value="Unassembled WGS sequence"/>
</dbReference>
<comment type="caution">
    <text evidence="1">The sequence shown here is derived from an EMBL/GenBank/DDBJ whole genome shotgun (WGS) entry which is preliminary data.</text>
</comment>
<gene>
    <name evidence="1" type="ORF">ABEB36_010632</name>
</gene>
<accession>A0ABD1EEP3</accession>
<sequence>MLDCSIVNNQQVYRETIILVEEFEDKRLLGGIDVIVEIDERKIDRRKYECGRVVEGCGFLE</sequence>
<dbReference type="AlphaFoldDB" id="A0ABD1EEP3"/>